<feature type="transmembrane region" description="Helical" evidence="2">
    <location>
        <begin position="694"/>
        <end position="712"/>
    </location>
</feature>
<accession>F0VA31</accession>
<dbReference type="Proteomes" id="UP000007494">
    <property type="component" value="Chromosome IV"/>
</dbReference>
<feature type="region of interest" description="Disordered" evidence="1">
    <location>
        <begin position="152"/>
        <end position="185"/>
    </location>
</feature>
<proteinExistence type="predicted"/>
<keyword evidence="3" id="KW-0732">Signal</keyword>
<feature type="region of interest" description="Disordered" evidence="1">
    <location>
        <begin position="832"/>
        <end position="875"/>
    </location>
</feature>
<dbReference type="OMA" id="MTLCCSI"/>
<feature type="chain" id="PRO_5007655037" evidence="3">
    <location>
        <begin position="25"/>
        <end position="875"/>
    </location>
</feature>
<sequence>MARSLAGFLFPLFFCVFLAAPVHAGPAQSRRRPSPSKASTSVSVLETTAPACLRCSAGSHAASVNQAHEVVSSFSAPPADPARCELYLQNLFCALNCSAEKAQPWVSVRAAPASSGVSFAESKAKVSTTVRVCSQACEQFGAACQSAGSAQAPQDGGASFVEKTSGVRRPAHRGDAGRNEEDAPGFLQLHTKHRSRASAKAKRSEKSCVDLKLAGLAFVSVDQPAAGHERAGTQGDAACLSFLQVEQPADDYTAEQTAGAAQAPPMTRTQPIAEHDQLADPSTLVPGVPLNPQPADLAGTAALPQAYPDVPLGPTPATVAPQDPSGVAAGVAGAETVAPTPIPSVVPAAAANPASPTLASVAPTPVSSPLVPASVAPTGSPAAVTGVPDASLPEAPAFQAQPVVTPQAQPVVTPQAQPAVSSEAQPVVTPQAQPVVTPQTQPVVTPQAQPVVTPQAQPAVSSQAQPAVSSQAQPAVASQAQPVVASRAQPAATTVQAAVSSTAGASAATGSTVGAQPVGEPAPSPAAGVQAAGAPTTVSRRQAISSEAGAAGTTGASPTVAVSQGRVVDLRQGVKTTGHFREAQTLEVVPEDGFCMSNCECWPVWASAIVVFVVYLAATFIAIVMMASLFSRGLWSSTFYRGGGNWLIGSSVMGAVTGGLVGGLVTQCVAGGLGLAAGLMTLCCSILLVGRRGAWLGAMGGILTGAVVGAMINTGGFAIALGGSIGLLLGVICGFAPIARQLKVNERYIRQGMAAAAMAGNSGKKHPEGGRRGDGGVDHFRGYDPIGSGPEDSQRQSRPSVLGNMRSSLRSEATAGSLSARLRSVAAAHNAYTADEEKLYDHGRSVESDSHEFRTDNAPSRPGSPLSAGGVDDEE</sequence>
<dbReference type="VEuPathDB" id="ToxoDB:NCLIV_009890"/>
<dbReference type="RefSeq" id="XP_003880553.1">
    <property type="nucleotide sequence ID" value="XM_003880504.1"/>
</dbReference>
<reference evidence="4" key="1">
    <citation type="submission" date="2011-02" db="EMBL/GenBank/DDBJ databases">
        <authorList>
            <person name="Aslett M."/>
        </authorList>
    </citation>
    <scope>NUCLEOTIDE SEQUENCE</scope>
    <source>
        <strain evidence="4">Liverpool</strain>
    </source>
</reference>
<dbReference type="eggNOG" id="ENOG502SQ8F">
    <property type="taxonomic scope" value="Eukaryota"/>
</dbReference>
<reference evidence="5" key="4">
    <citation type="journal article" date="2015" name="PLoS ONE">
        <title>Comprehensive Evaluation of Toxoplasma gondii VEG and Neospora caninum LIV Genomes with Tachyzoite Stage Transcriptome and Proteome Defines Novel Transcript Features.</title>
        <authorList>
            <person name="Ramaprasad A."/>
            <person name="Mourier T."/>
            <person name="Naeem R."/>
            <person name="Malas T.B."/>
            <person name="Moussa E."/>
            <person name="Panigrahi A."/>
            <person name="Vermont S.J."/>
            <person name="Otto T.D."/>
            <person name="Wastling J."/>
            <person name="Pain A."/>
        </authorList>
    </citation>
    <scope>NUCLEOTIDE SEQUENCE</scope>
    <source>
        <strain evidence="5">Liverpool</strain>
    </source>
</reference>
<keyword evidence="2" id="KW-0472">Membrane</keyword>
<feature type="compositionally biased region" description="Basic and acidic residues" evidence="1">
    <location>
        <begin position="835"/>
        <end position="855"/>
    </location>
</feature>
<protein>
    <submittedName>
        <fullName evidence="4">Putative transmembrane domain-containing protein</fullName>
    </submittedName>
    <submittedName>
        <fullName evidence="5">Transmembrane domain-containing protein,putative</fullName>
    </submittedName>
</protein>
<evidence type="ECO:0000256" key="3">
    <source>
        <dbReference type="SAM" id="SignalP"/>
    </source>
</evidence>
<dbReference type="AlphaFoldDB" id="F0VA31"/>
<evidence type="ECO:0000313" key="4">
    <source>
        <dbReference type="EMBL" id="CBZ50520.1"/>
    </source>
</evidence>
<dbReference type="EMBL" id="LN714478">
    <property type="protein sequence ID" value="CEL65130.1"/>
    <property type="molecule type" value="Genomic_DNA"/>
</dbReference>
<organism evidence="4 6">
    <name type="scientific">Neospora caninum (strain Liverpool)</name>
    <dbReference type="NCBI Taxonomy" id="572307"/>
    <lineage>
        <taxon>Eukaryota</taxon>
        <taxon>Sar</taxon>
        <taxon>Alveolata</taxon>
        <taxon>Apicomplexa</taxon>
        <taxon>Conoidasida</taxon>
        <taxon>Coccidia</taxon>
        <taxon>Eucoccidiorida</taxon>
        <taxon>Eimeriorina</taxon>
        <taxon>Sarcocystidae</taxon>
        <taxon>Neospora</taxon>
    </lineage>
</organism>
<feature type="compositionally biased region" description="Low complexity" evidence="1">
    <location>
        <begin position="507"/>
        <end position="516"/>
    </location>
</feature>
<reference evidence="6" key="3">
    <citation type="journal article" date="2012" name="PLoS Pathog.">
        <title>Comparative genomics of the apicomplexan parasites Toxoplasma gondii and Neospora caninum: Coccidia differing in host range and transmission strategy.</title>
        <authorList>
            <person name="Reid A.J."/>
            <person name="Vermont S.J."/>
            <person name="Cotton J.A."/>
            <person name="Harris D."/>
            <person name="Hill-Cawthorne G.A."/>
            <person name="Konen-Waisman S."/>
            <person name="Latham S.M."/>
            <person name="Mourier T."/>
            <person name="Norton R."/>
            <person name="Quail M.A."/>
            <person name="Sanders M."/>
            <person name="Shanmugam D."/>
            <person name="Sohal A."/>
            <person name="Wasmuth J.D."/>
            <person name="Brunk B."/>
            <person name="Grigg M.E."/>
            <person name="Howard J.C."/>
            <person name="Parkinson J."/>
            <person name="Roos D.S."/>
            <person name="Trees A.J."/>
            <person name="Berriman M."/>
            <person name="Pain A."/>
            <person name="Wastling J.M."/>
        </authorList>
    </citation>
    <scope>NUCLEOTIDE SEQUENCE [LARGE SCALE GENOMIC DNA]</scope>
    <source>
        <strain evidence="6">Liverpool</strain>
    </source>
</reference>
<evidence type="ECO:0000313" key="5">
    <source>
        <dbReference type="EMBL" id="CEL65130.1"/>
    </source>
</evidence>
<keyword evidence="6" id="KW-1185">Reference proteome</keyword>
<evidence type="ECO:0000256" key="1">
    <source>
        <dbReference type="SAM" id="MobiDB-lite"/>
    </source>
</evidence>
<feature type="region of interest" description="Disordered" evidence="1">
    <location>
        <begin position="507"/>
        <end position="541"/>
    </location>
</feature>
<feature type="transmembrane region" description="Helical" evidence="2">
    <location>
        <begin position="602"/>
        <end position="625"/>
    </location>
</feature>
<evidence type="ECO:0000313" key="6">
    <source>
        <dbReference type="Proteomes" id="UP000007494"/>
    </source>
</evidence>
<feature type="region of interest" description="Disordered" evidence="1">
    <location>
        <begin position="355"/>
        <end position="388"/>
    </location>
</feature>
<gene>
    <name evidence="5" type="ORF">BN1204_009890</name>
    <name evidence="4" type="ORF">NCLIV_009890</name>
</gene>
<feature type="transmembrane region" description="Helical" evidence="2">
    <location>
        <begin position="646"/>
        <end position="665"/>
    </location>
</feature>
<feature type="compositionally biased region" description="Basic and acidic residues" evidence="1">
    <location>
        <begin position="765"/>
        <end position="782"/>
    </location>
</feature>
<dbReference type="InParanoid" id="F0VA31"/>
<feature type="transmembrane region" description="Helical" evidence="2">
    <location>
        <begin position="671"/>
        <end position="689"/>
    </location>
</feature>
<feature type="region of interest" description="Disordered" evidence="1">
    <location>
        <begin position="759"/>
        <end position="801"/>
    </location>
</feature>
<name>F0VA31_NEOCL</name>
<reference evidence="4" key="2">
    <citation type="submission" date="2011-03" db="EMBL/GenBank/DDBJ databases">
        <title>Comparative genomics and transcriptomics of Neospora caninum and Toxoplasma gondii.</title>
        <authorList>
            <person name="Reid A.J."/>
            <person name="Sohal A."/>
            <person name="Harris D."/>
            <person name="Quail M."/>
            <person name="Sanders M."/>
            <person name="Berriman M."/>
            <person name="Wastling J.M."/>
            <person name="Pain A."/>
        </authorList>
    </citation>
    <scope>NUCLEOTIDE SEQUENCE</scope>
    <source>
        <strain evidence="4">Liverpool</strain>
    </source>
</reference>
<evidence type="ECO:0000256" key="2">
    <source>
        <dbReference type="SAM" id="Phobius"/>
    </source>
</evidence>
<dbReference type="OrthoDB" id="343665at2759"/>
<keyword evidence="2 4" id="KW-0812">Transmembrane</keyword>
<feature type="transmembrane region" description="Helical" evidence="2">
    <location>
        <begin position="718"/>
        <end position="739"/>
    </location>
</feature>
<keyword evidence="2" id="KW-1133">Transmembrane helix</keyword>
<dbReference type="EMBL" id="FR823384">
    <property type="protein sequence ID" value="CBZ50520.1"/>
    <property type="molecule type" value="Genomic_DNA"/>
</dbReference>
<feature type="signal peptide" evidence="3">
    <location>
        <begin position="1"/>
        <end position="24"/>
    </location>
</feature>
<dbReference type="GeneID" id="13441553"/>
<feature type="compositionally biased region" description="Basic and acidic residues" evidence="1">
    <location>
        <begin position="172"/>
        <end position="181"/>
    </location>
</feature>